<protein>
    <submittedName>
        <fullName evidence="6">Cytochrome c</fullName>
    </submittedName>
</protein>
<dbReference type="PROSITE" id="PS51007">
    <property type="entry name" value="CYTC"/>
    <property type="match status" value="1"/>
</dbReference>
<evidence type="ECO:0000256" key="2">
    <source>
        <dbReference type="ARBA" id="ARBA00022723"/>
    </source>
</evidence>
<reference evidence="6 7" key="1">
    <citation type="submission" date="2019-02" db="EMBL/GenBank/DDBJ databases">
        <authorList>
            <person name="Goldberg S.R."/>
            <person name="Haltli B.A."/>
            <person name="Correa H."/>
            <person name="Russell K.G."/>
        </authorList>
    </citation>
    <scope>NUCLEOTIDE SEQUENCE [LARGE SCALE GENOMIC DNA]</scope>
    <source>
        <strain evidence="6 7">JCM 16186</strain>
    </source>
</reference>
<gene>
    <name evidence="6" type="ORF">E1163_24635</name>
</gene>
<dbReference type="RefSeq" id="WP_155175428.1">
    <property type="nucleotide sequence ID" value="NZ_BAAAFL010000010.1"/>
</dbReference>
<dbReference type="InterPro" id="IPR051459">
    <property type="entry name" value="Cytochrome_c-type_DH"/>
</dbReference>
<dbReference type="PROSITE" id="PS51257">
    <property type="entry name" value="PROKAR_LIPOPROTEIN"/>
    <property type="match status" value="1"/>
</dbReference>
<organism evidence="6 7">
    <name type="scientific">Fulvivirga kasyanovii</name>
    <dbReference type="NCBI Taxonomy" id="396812"/>
    <lineage>
        <taxon>Bacteria</taxon>
        <taxon>Pseudomonadati</taxon>
        <taxon>Bacteroidota</taxon>
        <taxon>Cytophagia</taxon>
        <taxon>Cytophagales</taxon>
        <taxon>Fulvivirgaceae</taxon>
        <taxon>Fulvivirga</taxon>
    </lineage>
</organism>
<comment type="caution">
    <text evidence="6">The sequence shown here is derived from an EMBL/GenBank/DDBJ whole genome shotgun (WGS) entry which is preliminary data.</text>
</comment>
<dbReference type="InterPro" id="IPR009056">
    <property type="entry name" value="Cyt_c-like_dom"/>
</dbReference>
<accession>A0ABW9RWW5</accession>
<sequence length="150" mass="16563">MKNNMIRGLALLLTIFIISCSGKGGENKEMSHSENVKLEQYMVTGSKLYTIHCSSCHQSEGQGLAKLFPPLSGSDYLDNNLEAVPCIIKNGLSGEITVNGVVYNQPMPAIPQLTNLEIAEITTYIYNSWGRNHGIVEVKDVEKMLENCKK</sequence>
<dbReference type="PANTHER" id="PTHR35008">
    <property type="entry name" value="BLL4482 PROTEIN-RELATED"/>
    <property type="match status" value="1"/>
</dbReference>
<proteinExistence type="predicted"/>
<feature type="domain" description="Cytochrome c" evidence="5">
    <location>
        <begin position="40"/>
        <end position="129"/>
    </location>
</feature>
<dbReference type="EMBL" id="SMLW01000655">
    <property type="protein sequence ID" value="MTI28167.1"/>
    <property type="molecule type" value="Genomic_DNA"/>
</dbReference>
<evidence type="ECO:0000256" key="3">
    <source>
        <dbReference type="ARBA" id="ARBA00023004"/>
    </source>
</evidence>
<evidence type="ECO:0000259" key="5">
    <source>
        <dbReference type="PROSITE" id="PS51007"/>
    </source>
</evidence>
<dbReference type="Pfam" id="PF00034">
    <property type="entry name" value="Cytochrom_C"/>
    <property type="match status" value="1"/>
</dbReference>
<dbReference type="Gene3D" id="1.10.760.10">
    <property type="entry name" value="Cytochrome c-like domain"/>
    <property type="match status" value="1"/>
</dbReference>
<dbReference type="PANTHER" id="PTHR35008:SF8">
    <property type="entry name" value="ALCOHOL DEHYDROGENASE CYTOCHROME C SUBUNIT"/>
    <property type="match status" value="1"/>
</dbReference>
<evidence type="ECO:0000313" key="7">
    <source>
        <dbReference type="Proteomes" id="UP000798808"/>
    </source>
</evidence>
<keyword evidence="3 4" id="KW-0408">Iron</keyword>
<keyword evidence="2 4" id="KW-0479">Metal-binding</keyword>
<dbReference type="InterPro" id="IPR036909">
    <property type="entry name" value="Cyt_c-like_dom_sf"/>
</dbReference>
<dbReference type="SUPFAM" id="SSF46626">
    <property type="entry name" value="Cytochrome c"/>
    <property type="match status" value="1"/>
</dbReference>
<evidence type="ECO:0000313" key="6">
    <source>
        <dbReference type="EMBL" id="MTI28167.1"/>
    </source>
</evidence>
<evidence type="ECO:0000256" key="1">
    <source>
        <dbReference type="ARBA" id="ARBA00022617"/>
    </source>
</evidence>
<keyword evidence="7" id="KW-1185">Reference proteome</keyword>
<dbReference type="Proteomes" id="UP000798808">
    <property type="component" value="Unassembled WGS sequence"/>
</dbReference>
<name>A0ABW9RWW5_9BACT</name>
<keyword evidence="1 4" id="KW-0349">Heme</keyword>
<evidence type="ECO:0000256" key="4">
    <source>
        <dbReference type="PROSITE-ProRule" id="PRU00433"/>
    </source>
</evidence>